<evidence type="ECO:0000256" key="2">
    <source>
        <dbReference type="ARBA" id="ARBA00011901"/>
    </source>
</evidence>
<dbReference type="Pfam" id="PF19087">
    <property type="entry name" value="DUF5776"/>
    <property type="match status" value="1"/>
</dbReference>
<dbReference type="SMART" id="SM00644">
    <property type="entry name" value="Ami_2"/>
    <property type="match status" value="1"/>
</dbReference>
<evidence type="ECO:0000256" key="1">
    <source>
        <dbReference type="ARBA" id="ARBA00001561"/>
    </source>
</evidence>
<feature type="region of interest" description="Disordered" evidence="5">
    <location>
        <begin position="197"/>
        <end position="218"/>
    </location>
</feature>
<dbReference type="PANTHER" id="PTHR30417">
    <property type="entry name" value="N-ACETYLMURAMOYL-L-ALANINE AMIDASE AMID"/>
    <property type="match status" value="1"/>
</dbReference>
<protein>
    <recommendedName>
        <fullName evidence="2">N-acetylmuramoyl-L-alanine amidase</fullName>
        <ecNumber evidence="2">3.5.1.28</ecNumber>
    </recommendedName>
</protein>
<reference evidence="7" key="1">
    <citation type="submission" date="2019-11" db="EMBL/GenBank/DDBJ databases">
        <authorList>
            <person name="Feng L."/>
        </authorList>
    </citation>
    <scope>NUCLEOTIDE SEQUENCE</scope>
    <source>
        <strain evidence="7">IbartlettiiLFYP30</strain>
    </source>
</reference>
<comment type="catalytic activity">
    <reaction evidence="1">
        <text>Hydrolyzes the link between N-acetylmuramoyl residues and L-amino acid residues in certain cell-wall glycopeptides.</text>
        <dbReference type="EC" id="3.5.1.28"/>
    </reaction>
</comment>
<accession>A0A6N3AVZ5</accession>
<dbReference type="InterPro" id="IPR002502">
    <property type="entry name" value="Amidase_domain"/>
</dbReference>
<dbReference type="SUPFAM" id="SSF55846">
    <property type="entry name" value="N-acetylmuramoyl-L-alanine amidase-like"/>
    <property type="match status" value="1"/>
</dbReference>
<dbReference type="GO" id="GO:0009253">
    <property type="term" value="P:peptidoglycan catabolic process"/>
    <property type="evidence" value="ECO:0007669"/>
    <property type="project" value="InterPro"/>
</dbReference>
<keyword evidence="3" id="KW-0378">Hydrolase</keyword>
<dbReference type="CDD" id="cd06583">
    <property type="entry name" value="PGRP"/>
    <property type="match status" value="1"/>
</dbReference>
<dbReference type="GO" id="GO:0008745">
    <property type="term" value="F:N-acetylmuramoyl-L-alanine amidase activity"/>
    <property type="evidence" value="ECO:0007669"/>
    <property type="project" value="UniProtKB-EC"/>
</dbReference>
<name>A0A6N3AVZ5_9FIRM</name>
<evidence type="ECO:0000313" key="7">
    <source>
        <dbReference type="EMBL" id="VYT95851.1"/>
    </source>
</evidence>
<dbReference type="InterPro" id="IPR044081">
    <property type="entry name" value="DUF5776"/>
</dbReference>
<evidence type="ECO:0000256" key="4">
    <source>
        <dbReference type="ARBA" id="ARBA00023316"/>
    </source>
</evidence>
<dbReference type="InterPro" id="IPR051206">
    <property type="entry name" value="NAMLAA_amidase_2"/>
</dbReference>
<dbReference type="AlphaFoldDB" id="A0A6N3AVZ5"/>
<dbReference type="Gene3D" id="3.40.80.10">
    <property type="entry name" value="Peptidoglycan recognition protein-like"/>
    <property type="match status" value="1"/>
</dbReference>
<proteinExistence type="predicted"/>
<organism evidence="7">
    <name type="scientific">Intestinibacter bartlettii</name>
    <dbReference type="NCBI Taxonomy" id="261299"/>
    <lineage>
        <taxon>Bacteria</taxon>
        <taxon>Bacillati</taxon>
        <taxon>Bacillota</taxon>
        <taxon>Clostridia</taxon>
        <taxon>Peptostreptococcales</taxon>
        <taxon>Peptostreptococcaceae</taxon>
        <taxon>Intestinibacter</taxon>
    </lineage>
</organism>
<evidence type="ECO:0000256" key="3">
    <source>
        <dbReference type="ARBA" id="ARBA00022801"/>
    </source>
</evidence>
<dbReference type="GO" id="GO:0009254">
    <property type="term" value="P:peptidoglycan turnover"/>
    <property type="evidence" value="ECO:0007669"/>
    <property type="project" value="TreeGrafter"/>
</dbReference>
<dbReference type="EMBL" id="CACRUE010000022">
    <property type="protein sequence ID" value="VYT95851.1"/>
    <property type="molecule type" value="Genomic_DNA"/>
</dbReference>
<keyword evidence="4" id="KW-0961">Cell wall biogenesis/degradation</keyword>
<feature type="compositionally biased region" description="Polar residues" evidence="5">
    <location>
        <begin position="204"/>
        <end position="218"/>
    </location>
</feature>
<feature type="domain" description="N-acetylmuramoyl-L-alanine amidase" evidence="6">
    <location>
        <begin position="17"/>
        <end position="154"/>
    </location>
</feature>
<dbReference type="EC" id="3.5.1.28" evidence="2"/>
<dbReference type="Pfam" id="PF01510">
    <property type="entry name" value="Amidase_2"/>
    <property type="match status" value="1"/>
</dbReference>
<dbReference type="PANTHER" id="PTHR30417:SF1">
    <property type="entry name" value="N-ACETYLMURAMOYL-L-ALANINE AMIDASE AMID"/>
    <property type="match status" value="1"/>
</dbReference>
<dbReference type="InterPro" id="IPR036505">
    <property type="entry name" value="Amidase/PGRP_sf"/>
</dbReference>
<dbReference type="GO" id="GO:0071555">
    <property type="term" value="P:cell wall organization"/>
    <property type="evidence" value="ECO:0007669"/>
    <property type="project" value="UniProtKB-KW"/>
</dbReference>
<dbReference type="RefSeq" id="WP_156530756.1">
    <property type="nucleotide sequence ID" value="NZ_CACRUE010000022.1"/>
</dbReference>
<gene>
    <name evidence="7" type="ORF">IBLFYP30_01427</name>
</gene>
<evidence type="ECO:0000259" key="6">
    <source>
        <dbReference type="SMART" id="SM00644"/>
    </source>
</evidence>
<sequence>MIKKPNVIEKWQKRNKYGRPGTPLSATKIAIHYTGKPDVDGDKTVSYFNNVVANGYKIGNRYIFASSHYVIGLGGEIYQLIPTNEICYATNSANSYAIAIEVATTGSDNHYTDLTYKSMVHLCAWLCSYKNLDCKKDIITHTDVVGKKYKLCPIYMVKNPDKMQQFKIDCDNLKQGKITVNDIINCTSPNYNKKINDNAKFDSDNSTSSKNQGSGEQNTDIPKMIKIIHDVNYHKTPDFKNSSIAGIALCGEVFTVSQLIKRNGTDMYKLKSGYYITTHAKYVEKYK</sequence>
<evidence type="ECO:0000256" key="5">
    <source>
        <dbReference type="SAM" id="MobiDB-lite"/>
    </source>
</evidence>